<dbReference type="Pfam" id="PF02909">
    <property type="entry name" value="TetR_C_1"/>
    <property type="match status" value="1"/>
</dbReference>
<dbReference type="InterPro" id="IPR001647">
    <property type="entry name" value="HTH_TetR"/>
</dbReference>
<evidence type="ECO:0000256" key="5">
    <source>
        <dbReference type="PROSITE-ProRule" id="PRU00335"/>
    </source>
</evidence>
<dbReference type="InterPro" id="IPR003012">
    <property type="entry name" value="Tet_transcr_reg_TetR"/>
</dbReference>
<dbReference type="GO" id="GO:0003700">
    <property type="term" value="F:DNA-binding transcription factor activity"/>
    <property type="evidence" value="ECO:0007669"/>
    <property type="project" value="TreeGrafter"/>
</dbReference>
<keyword evidence="1" id="KW-0678">Repressor</keyword>
<dbReference type="Pfam" id="PF00440">
    <property type="entry name" value="TetR_N"/>
    <property type="match status" value="1"/>
</dbReference>
<dbReference type="GO" id="GO:0045892">
    <property type="term" value="P:negative regulation of DNA-templated transcription"/>
    <property type="evidence" value="ECO:0007669"/>
    <property type="project" value="InterPro"/>
</dbReference>
<dbReference type="PRINTS" id="PR00455">
    <property type="entry name" value="HTHTETR"/>
</dbReference>
<keyword evidence="8" id="KW-1185">Reference proteome</keyword>
<evidence type="ECO:0000256" key="1">
    <source>
        <dbReference type="ARBA" id="ARBA00022491"/>
    </source>
</evidence>
<reference evidence="8" key="1">
    <citation type="submission" date="2019-04" db="EMBL/GenBank/DDBJ databases">
        <title>Draft genome sequence of Pseudonocardiaceae bacterium SL3-2-4.</title>
        <authorList>
            <person name="Ningsih F."/>
            <person name="Yokota A."/>
            <person name="Sakai Y."/>
            <person name="Nanatani K."/>
            <person name="Yabe S."/>
            <person name="Oetari A."/>
            <person name="Sjamsuridzal W."/>
        </authorList>
    </citation>
    <scope>NUCLEOTIDE SEQUENCE [LARGE SCALE GENOMIC DNA]</scope>
    <source>
        <strain evidence="8">SL3-2-4</strain>
    </source>
</reference>
<dbReference type="AlphaFoldDB" id="A0A4D4J551"/>
<dbReference type="SUPFAM" id="SSF46689">
    <property type="entry name" value="Homeodomain-like"/>
    <property type="match status" value="1"/>
</dbReference>
<organism evidence="7 8">
    <name type="scientific">Gandjariella thermophila</name>
    <dbReference type="NCBI Taxonomy" id="1931992"/>
    <lineage>
        <taxon>Bacteria</taxon>
        <taxon>Bacillati</taxon>
        <taxon>Actinomycetota</taxon>
        <taxon>Actinomycetes</taxon>
        <taxon>Pseudonocardiales</taxon>
        <taxon>Pseudonocardiaceae</taxon>
        <taxon>Gandjariella</taxon>
    </lineage>
</organism>
<keyword evidence="4" id="KW-0804">Transcription</keyword>
<dbReference type="Gene3D" id="1.10.357.10">
    <property type="entry name" value="Tetracycline Repressor, domain 2"/>
    <property type="match status" value="1"/>
</dbReference>
<evidence type="ECO:0000256" key="3">
    <source>
        <dbReference type="ARBA" id="ARBA00023125"/>
    </source>
</evidence>
<dbReference type="PRINTS" id="PR00400">
    <property type="entry name" value="TETREPRESSOR"/>
</dbReference>
<feature type="domain" description="HTH tetR-type" evidence="6">
    <location>
        <begin position="1"/>
        <end position="60"/>
    </location>
</feature>
<gene>
    <name evidence="7" type="ORF">GTS_07400</name>
</gene>
<evidence type="ECO:0000256" key="2">
    <source>
        <dbReference type="ARBA" id="ARBA00023015"/>
    </source>
</evidence>
<comment type="caution">
    <text evidence="7">The sequence shown here is derived from an EMBL/GenBank/DDBJ whole genome shotgun (WGS) entry which is preliminary data.</text>
</comment>
<keyword evidence="2" id="KW-0805">Transcription regulation</keyword>
<dbReference type="GO" id="GO:0046677">
    <property type="term" value="P:response to antibiotic"/>
    <property type="evidence" value="ECO:0007669"/>
    <property type="project" value="InterPro"/>
</dbReference>
<dbReference type="PROSITE" id="PS50977">
    <property type="entry name" value="HTH_TETR_2"/>
    <property type="match status" value="1"/>
</dbReference>
<dbReference type="InterPro" id="IPR050109">
    <property type="entry name" value="HTH-type_TetR-like_transc_reg"/>
</dbReference>
<dbReference type="EMBL" id="BJFL01000002">
    <property type="protein sequence ID" value="GDY29107.1"/>
    <property type="molecule type" value="Genomic_DNA"/>
</dbReference>
<evidence type="ECO:0000259" key="6">
    <source>
        <dbReference type="PROSITE" id="PS50977"/>
    </source>
</evidence>
<dbReference type="PANTHER" id="PTHR30055:SF151">
    <property type="entry name" value="TRANSCRIPTIONAL REGULATORY PROTEIN"/>
    <property type="match status" value="1"/>
</dbReference>
<accession>A0A4D4J551</accession>
<dbReference type="Gene3D" id="1.10.10.60">
    <property type="entry name" value="Homeodomain-like"/>
    <property type="match status" value="1"/>
</dbReference>
<sequence>MSREAIVSTAVELMVERGLAAVTLRRIAERLNVSAPTLYWYIASKRELLDRVAEHLMRRGQVKVVDRPVRGQPWWEWLEQRSRTMFEVMVSVRDAPQVVAGNRPTLDMLAGYDLALGELVAAGFPPREAQQVFFVLGAYIGGMALEWQAEAARGEAGADDSALLAAAQDSARYPHLAAAAADWSPPQATFDYGLALLIRGIRDRHAELTGEAARAGEERLCR</sequence>
<keyword evidence="3 5" id="KW-0238">DNA-binding</keyword>
<dbReference type="GO" id="GO:0000976">
    <property type="term" value="F:transcription cis-regulatory region binding"/>
    <property type="evidence" value="ECO:0007669"/>
    <property type="project" value="TreeGrafter"/>
</dbReference>
<name>A0A4D4J551_9PSEU</name>
<evidence type="ECO:0000313" key="8">
    <source>
        <dbReference type="Proteomes" id="UP000298860"/>
    </source>
</evidence>
<dbReference type="SUPFAM" id="SSF48498">
    <property type="entry name" value="Tetracyclin repressor-like, C-terminal domain"/>
    <property type="match status" value="1"/>
</dbReference>
<feature type="DNA-binding region" description="H-T-H motif" evidence="5">
    <location>
        <begin position="23"/>
        <end position="42"/>
    </location>
</feature>
<dbReference type="InterPro" id="IPR009057">
    <property type="entry name" value="Homeodomain-like_sf"/>
</dbReference>
<proteinExistence type="predicted"/>
<evidence type="ECO:0000313" key="7">
    <source>
        <dbReference type="EMBL" id="GDY29107.1"/>
    </source>
</evidence>
<protein>
    <recommendedName>
        <fullName evidence="6">HTH tetR-type domain-containing protein</fullName>
    </recommendedName>
</protein>
<dbReference type="Proteomes" id="UP000298860">
    <property type="component" value="Unassembled WGS sequence"/>
</dbReference>
<dbReference type="InterPro" id="IPR004111">
    <property type="entry name" value="Repressor_TetR_C"/>
</dbReference>
<evidence type="ECO:0000256" key="4">
    <source>
        <dbReference type="ARBA" id="ARBA00023163"/>
    </source>
</evidence>
<dbReference type="PANTHER" id="PTHR30055">
    <property type="entry name" value="HTH-TYPE TRANSCRIPTIONAL REGULATOR RUTR"/>
    <property type="match status" value="1"/>
</dbReference>
<dbReference type="InterPro" id="IPR036271">
    <property type="entry name" value="Tet_transcr_reg_TetR-rel_C_sf"/>
</dbReference>